<dbReference type="Pfam" id="PF13545">
    <property type="entry name" value="HTH_Crp_2"/>
    <property type="match status" value="1"/>
</dbReference>
<dbReference type="InterPro" id="IPR014710">
    <property type="entry name" value="RmlC-like_jellyroll"/>
</dbReference>
<dbReference type="SMART" id="SM00100">
    <property type="entry name" value="cNMP"/>
    <property type="match status" value="1"/>
</dbReference>
<dbReference type="GO" id="GO:0003677">
    <property type="term" value="F:DNA binding"/>
    <property type="evidence" value="ECO:0007669"/>
    <property type="project" value="UniProtKB-KW"/>
</dbReference>
<dbReference type="SUPFAM" id="SSF51206">
    <property type="entry name" value="cAMP-binding domain-like"/>
    <property type="match status" value="1"/>
</dbReference>
<evidence type="ECO:0000256" key="3">
    <source>
        <dbReference type="ARBA" id="ARBA00023163"/>
    </source>
</evidence>
<dbReference type="GO" id="GO:0003700">
    <property type="term" value="F:DNA-binding transcription factor activity"/>
    <property type="evidence" value="ECO:0007669"/>
    <property type="project" value="TreeGrafter"/>
</dbReference>
<dbReference type="Proteomes" id="UP000192980">
    <property type="component" value="Unassembled WGS sequence"/>
</dbReference>
<dbReference type="InterPro" id="IPR036388">
    <property type="entry name" value="WH-like_DNA-bd_sf"/>
</dbReference>
<evidence type="ECO:0000256" key="2">
    <source>
        <dbReference type="ARBA" id="ARBA00023125"/>
    </source>
</evidence>
<dbReference type="EMBL" id="FXAU01000001">
    <property type="protein sequence ID" value="SMG16432.1"/>
    <property type="molecule type" value="Genomic_DNA"/>
</dbReference>
<dbReference type="InterPro" id="IPR000595">
    <property type="entry name" value="cNMP-bd_dom"/>
</dbReference>
<dbReference type="InterPro" id="IPR050397">
    <property type="entry name" value="Env_Response_Regulators"/>
</dbReference>
<evidence type="ECO:0000256" key="1">
    <source>
        <dbReference type="ARBA" id="ARBA00023015"/>
    </source>
</evidence>
<dbReference type="Gene3D" id="2.60.120.10">
    <property type="entry name" value="Jelly Rolls"/>
    <property type="match status" value="1"/>
</dbReference>
<dbReference type="InterPro" id="IPR018490">
    <property type="entry name" value="cNMP-bd_dom_sf"/>
</dbReference>
<dbReference type="GO" id="GO:0016301">
    <property type="term" value="F:kinase activity"/>
    <property type="evidence" value="ECO:0007669"/>
    <property type="project" value="UniProtKB-KW"/>
</dbReference>
<gene>
    <name evidence="4" type="ORF">SAMN05660862_1068</name>
</gene>
<dbReference type="Gene3D" id="1.10.10.10">
    <property type="entry name" value="Winged helix-like DNA-binding domain superfamily/Winged helix DNA-binding domain"/>
    <property type="match status" value="1"/>
</dbReference>
<dbReference type="STRING" id="561061.SAMN05660862_1068"/>
<keyword evidence="1" id="KW-0805">Transcription regulation</keyword>
<dbReference type="PROSITE" id="PS50042">
    <property type="entry name" value="CNMP_BINDING_3"/>
    <property type="match status" value="1"/>
</dbReference>
<keyword evidence="2" id="KW-0238">DNA-binding</keyword>
<dbReference type="Pfam" id="PF00027">
    <property type="entry name" value="cNMP_binding"/>
    <property type="match status" value="1"/>
</dbReference>
<keyword evidence="4" id="KW-0418">Kinase</keyword>
<keyword evidence="4" id="KW-0808">Transferase</keyword>
<sequence length="202" mass="23091">MIPIKMLLEKGAVYKKLSPGETIFQCGTRAVFYHQLVSGRIRWCNVLDDGKEVLHSVVEPNEAFGELPLFDGDAYAATAIADTPATVIKIGLTNFRQILEENPDLHFAFTKSVVQKLRFKFFLTELLANNDPVYIVSQLITYFNLHHQFICEECRRLMLTRQQLANMIGFRVETVIRAIRQMEKDDRLDIIKGKVFVPADGL</sequence>
<reference evidence="4 5" key="1">
    <citation type="submission" date="2017-04" db="EMBL/GenBank/DDBJ databases">
        <authorList>
            <person name="Afonso C.L."/>
            <person name="Miller P.J."/>
            <person name="Scott M.A."/>
            <person name="Spackman E."/>
            <person name="Goraichik I."/>
            <person name="Dimitrov K.M."/>
            <person name="Suarez D.L."/>
            <person name="Swayne D.E."/>
        </authorList>
    </citation>
    <scope>NUCLEOTIDE SEQUENCE [LARGE SCALE GENOMIC DNA]</scope>
    <source>
        <strain evidence="4 5">DSM 22418</strain>
    </source>
</reference>
<keyword evidence="3" id="KW-0804">Transcription</keyword>
<keyword evidence="5" id="KW-1185">Reference proteome</keyword>
<dbReference type="SUPFAM" id="SSF46785">
    <property type="entry name" value="Winged helix' DNA-binding domain"/>
    <property type="match status" value="1"/>
</dbReference>
<evidence type="ECO:0000313" key="5">
    <source>
        <dbReference type="Proteomes" id="UP000192980"/>
    </source>
</evidence>
<dbReference type="InterPro" id="IPR012318">
    <property type="entry name" value="HTH_CRP"/>
</dbReference>
<dbReference type="InterPro" id="IPR036390">
    <property type="entry name" value="WH_DNA-bd_sf"/>
</dbReference>
<name>A0A1X7INX4_9SPHI</name>
<protein>
    <submittedName>
        <fullName evidence="4">cAMP-binding domain of CRP or a regulatory subunit of cAMP-dependent protein kinases</fullName>
    </submittedName>
</protein>
<organism evidence="4 5">
    <name type="scientific">Sphingobacterium psychroaquaticum</name>
    <dbReference type="NCBI Taxonomy" id="561061"/>
    <lineage>
        <taxon>Bacteria</taxon>
        <taxon>Pseudomonadati</taxon>
        <taxon>Bacteroidota</taxon>
        <taxon>Sphingobacteriia</taxon>
        <taxon>Sphingobacteriales</taxon>
        <taxon>Sphingobacteriaceae</taxon>
        <taxon>Sphingobacterium</taxon>
    </lineage>
</organism>
<accession>A0A1X7INX4</accession>
<dbReference type="PANTHER" id="PTHR24567:SF74">
    <property type="entry name" value="HTH-TYPE TRANSCRIPTIONAL REGULATOR ARCR"/>
    <property type="match status" value="1"/>
</dbReference>
<proteinExistence type="predicted"/>
<dbReference type="GO" id="GO:0005829">
    <property type="term" value="C:cytosol"/>
    <property type="evidence" value="ECO:0007669"/>
    <property type="project" value="TreeGrafter"/>
</dbReference>
<dbReference type="CDD" id="cd00038">
    <property type="entry name" value="CAP_ED"/>
    <property type="match status" value="1"/>
</dbReference>
<dbReference type="AlphaFoldDB" id="A0A1X7INX4"/>
<evidence type="ECO:0000313" key="4">
    <source>
        <dbReference type="EMBL" id="SMG16432.1"/>
    </source>
</evidence>
<dbReference type="PANTHER" id="PTHR24567">
    <property type="entry name" value="CRP FAMILY TRANSCRIPTIONAL REGULATORY PROTEIN"/>
    <property type="match status" value="1"/>
</dbReference>